<proteinExistence type="predicted"/>
<name>A0A8T2U651_CERRI</name>
<dbReference type="OrthoDB" id="2107166at2759"/>
<sequence>MSSAKPGNARSKDRSIVKVAGAAVLGGVLWSLYKSVQPLLRKPKYSDYCIEKGDTLFSIAQRNGISVCELKAANGYDSDDIYAGDIMRVPK</sequence>
<keyword evidence="1" id="KW-0812">Transmembrane</keyword>
<evidence type="ECO:0000259" key="2">
    <source>
        <dbReference type="PROSITE" id="PS51782"/>
    </source>
</evidence>
<comment type="caution">
    <text evidence="3">The sequence shown here is derived from an EMBL/GenBank/DDBJ whole genome shotgun (WGS) entry which is preliminary data.</text>
</comment>
<evidence type="ECO:0000256" key="1">
    <source>
        <dbReference type="SAM" id="Phobius"/>
    </source>
</evidence>
<dbReference type="InterPro" id="IPR018392">
    <property type="entry name" value="LysM"/>
</dbReference>
<dbReference type="SUPFAM" id="SSF54106">
    <property type="entry name" value="LysM domain"/>
    <property type="match status" value="1"/>
</dbReference>
<dbReference type="InterPro" id="IPR036779">
    <property type="entry name" value="LysM_dom_sf"/>
</dbReference>
<dbReference type="CDD" id="cd00118">
    <property type="entry name" value="LysM"/>
    <property type="match status" value="1"/>
</dbReference>
<dbReference type="PROSITE" id="PS51782">
    <property type="entry name" value="LYSM"/>
    <property type="match status" value="1"/>
</dbReference>
<dbReference type="Proteomes" id="UP000825935">
    <property type="component" value="Chromosome 9"/>
</dbReference>
<evidence type="ECO:0000313" key="3">
    <source>
        <dbReference type="EMBL" id="KAH7428894.1"/>
    </source>
</evidence>
<dbReference type="Pfam" id="PF01476">
    <property type="entry name" value="LysM"/>
    <property type="match status" value="1"/>
</dbReference>
<evidence type="ECO:0000313" key="4">
    <source>
        <dbReference type="Proteomes" id="UP000825935"/>
    </source>
</evidence>
<keyword evidence="1" id="KW-1133">Transmembrane helix</keyword>
<organism evidence="3 4">
    <name type="scientific">Ceratopteris richardii</name>
    <name type="common">Triangle waterfern</name>
    <dbReference type="NCBI Taxonomy" id="49495"/>
    <lineage>
        <taxon>Eukaryota</taxon>
        <taxon>Viridiplantae</taxon>
        <taxon>Streptophyta</taxon>
        <taxon>Embryophyta</taxon>
        <taxon>Tracheophyta</taxon>
        <taxon>Polypodiopsida</taxon>
        <taxon>Polypodiidae</taxon>
        <taxon>Polypodiales</taxon>
        <taxon>Pteridineae</taxon>
        <taxon>Pteridaceae</taxon>
        <taxon>Parkerioideae</taxon>
        <taxon>Ceratopteris</taxon>
    </lineage>
</organism>
<dbReference type="AlphaFoldDB" id="A0A8T2U651"/>
<protein>
    <recommendedName>
        <fullName evidence="2">LysM domain-containing protein</fullName>
    </recommendedName>
</protein>
<accession>A0A8T2U651</accession>
<keyword evidence="1" id="KW-0472">Membrane</keyword>
<dbReference type="EMBL" id="CM035414">
    <property type="protein sequence ID" value="KAH7428894.1"/>
    <property type="molecule type" value="Genomic_DNA"/>
</dbReference>
<keyword evidence="4" id="KW-1185">Reference proteome</keyword>
<feature type="domain" description="LysM" evidence="2">
    <location>
        <begin position="46"/>
        <end position="89"/>
    </location>
</feature>
<reference evidence="3" key="1">
    <citation type="submission" date="2021-08" db="EMBL/GenBank/DDBJ databases">
        <title>WGS assembly of Ceratopteris richardii.</title>
        <authorList>
            <person name="Marchant D.B."/>
            <person name="Chen G."/>
            <person name="Jenkins J."/>
            <person name="Shu S."/>
            <person name="Leebens-Mack J."/>
            <person name="Grimwood J."/>
            <person name="Schmutz J."/>
            <person name="Soltis P."/>
            <person name="Soltis D."/>
            <person name="Chen Z.-H."/>
        </authorList>
    </citation>
    <scope>NUCLEOTIDE SEQUENCE</scope>
    <source>
        <strain evidence="3">Whitten #5841</strain>
        <tissue evidence="3">Leaf</tissue>
    </source>
</reference>
<dbReference type="SMART" id="SM00257">
    <property type="entry name" value="LysM"/>
    <property type="match status" value="1"/>
</dbReference>
<gene>
    <name evidence="3" type="ORF">KP509_09G022300</name>
</gene>
<dbReference type="Gene3D" id="3.10.350.10">
    <property type="entry name" value="LysM domain"/>
    <property type="match status" value="1"/>
</dbReference>
<feature type="transmembrane region" description="Helical" evidence="1">
    <location>
        <begin position="15"/>
        <end position="33"/>
    </location>
</feature>